<proteinExistence type="predicted"/>
<feature type="region of interest" description="Disordered" evidence="1">
    <location>
        <begin position="1"/>
        <end position="23"/>
    </location>
</feature>
<dbReference type="Proteomes" id="UP001633002">
    <property type="component" value="Unassembled WGS sequence"/>
</dbReference>
<gene>
    <name evidence="2" type="ORF">R1sor_020241</name>
</gene>
<feature type="region of interest" description="Disordered" evidence="1">
    <location>
        <begin position="67"/>
        <end position="90"/>
    </location>
</feature>
<evidence type="ECO:0000256" key="1">
    <source>
        <dbReference type="SAM" id="MobiDB-lite"/>
    </source>
</evidence>
<accession>A0ABD3IGF8</accession>
<feature type="compositionally biased region" description="Basic and acidic residues" evidence="1">
    <location>
        <begin position="79"/>
        <end position="90"/>
    </location>
</feature>
<dbReference type="EMBL" id="JBJQOH010000001">
    <property type="protein sequence ID" value="KAL3702219.1"/>
    <property type="molecule type" value="Genomic_DNA"/>
</dbReference>
<evidence type="ECO:0000313" key="2">
    <source>
        <dbReference type="EMBL" id="KAL3702219.1"/>
    </source>
</evidence>
<keyword evidence="3" id="KW-1185">Reference proteome</keyword>
<sequence length="90" mass="10117">MTRPPRPKYPSDAKKYREQRRPGYAHTVRLPEELLETYAAEPMTVTNSQGFAAEDEAGEVNRDMIEEDLGAESPADVSAIKHEKGKKVTE</sequence>
<comment type="caution">
    <text evidence="2">The sequence shown here is derived from an EMBL/GenBank/DDBJ whole genome shotgun (WGS) entry which is preliminary data.</text>
</comment>
<evidence type="ECO:0000313" key="3">
    <source>
        <dbReference type="Proteomes" id="UP001633002"/>
    </source>
</evidence>
<name>A0ABD3IGF8_9MARC</name>
<feature type="compositionally biased region" description="Basic and acidic residues" evidence="1">
    <location>
        <begin position="9"/>
        <end position="21"/>
    </location>
</feature>
<reference evidence="2 3" key="1">
    <citation type="submission" date="2024-09" db="EMBL/GenBank/DDBJ databases">
        <title>Chromosome-scale assembly of Riccia sorocarpa.</title>
        <authorList>
            <person name="Paukszto L."/>
        </authorList>
    </citation>
    <scope>NUCLEOTIDE SEQUENCE [LARGE SCALE GENOMIC DNA]</scope>
    <source>
        <strain evidence="2">LP-2024</strain>
        <tissue evidence="2">Aerial parts of the thallus</tissue>
    </source>
</reference>
<protein>
    <submittedName>
        <fullName evidence="2">Uncharacterized protein</fullName>
    </submittedName>
</protein>
<organism evidence="2 3">
    <name type="scientific">Riccia sorocarpa</name>
    <dbReference type="NCBI Taxonomy" id="122646"/>
    <lineage>
        <taxon>Eukaryota</taxon>
        <taxon>Viridiplantae</taxon>
        <taxon>Streptophyta</taxon>
        <taxon>Embryophyta</taxon>
        <taxon>Marchantiophyta</taxon>
        <taxon>Marchantiopsida</taxon>
        <taxon>Marchantiidae</taxon>
        <taxon>Marchantiales</taxon>
        <taxon>Ricciaceae</taxon>
        <taxon>Riccia</taxon>
    </lineage>
</organism>
<dbReference type="AlphaFoldDB" id="A0ABD3IGF8"/>